<comment type="subcellular location">
    <subcellularLocation>
        <location evidence="1">Golgi apparatus membrane</location>
        <topology evidence="1">Multi-pass membrane protein</topology>
    </subcellularLocation>
</comment>
<sequence>MPGRPRPRLRLQGWDPLLLLSQIIILQTLHYLTLALLLPPLLSLLTDSEYLQYLGGRGTVGMVLDWREMAGRREAGMGEWGNWGAGRGNQDWARAVDPRRGWVIGVGWLLGACVNITYLYYVIRRPTYILDFSLTLIFVHILITTSYSHSLPLSLFFWLVMGICAAVMVVFPEQLCVRRELREGIGSVAQQQQDEDQERIELGNVGAVSID</sequence>
<keyword evidence="5" id="KW-0653">Protein transport</keyword>
<feature type="transmembrane region" description="Helical" evidence="9">
    <location>
        <begin position="16"/>
        <end position="38"/>
    </location>
</feature>
<keyword evidence="3" id="KW-0813">Transport</keyword>
<protein>
    <submittedName>
        <fullName evidence="10">Uncharacterized protein</fullName>
    </submittedName>
</protein>
<dbReference type="HOGENOM" id="CLU_059962_0_0_1"/>
<feature type="transmembrane region" description="Helical" evidence="9">
    <location>
        <begin position="128"/>
        <end position="147"/>
    </location>
</feature>
<dbReference type="AlphaFoldDB" id="M5G5C8"/>
<accession>M5G5C8</accession>
<evidence type="ECO:0000256" key="6">
    <source>
        <dbReference type="ARBA" id="ARBA00022989"/>
    </source>
</evidence>
<evidence type="ECO:0000256" key="5">
    <source>
        <dbReference type="ARBA" id="ARBA00022927"/>
    </source>
</evidence>
<dbReference type="GeneID" id="63685010"/>
<dbReference type="RefSeq" id="XP_040630778.1">
    <property type="nucleotide sequence ID" value="XM_040769948.1"/>
</dbReference>
<dbReference type="PANTHER" id="PTHR12952:SF0">
    <property type="entry name" value="PROTEIN SYS1 HOMOLOG"/>
    <property type="match status" value="1"/>
</dbReference>
<keyword evidence="6 9" id="KW-1133">Transmembrane helix</keyword>
<evidence type="ECO:0000256" key="8">
    <source>
        <dbReference type="ARBA" id="ARBA00023136"/>
    </source>
</evidence>
<proteinExistence type="inferred from homology"/>
<evidence type="ECO:0000256" key="7">
    <source>
        <dbReference type="ARBA" id="ARBA00023034"/>
    </source>
</evidence>
<keyword evidence="4 9" id="KW-0812">Transmembrane</keyword>
<organism evidence="10 11">
    <name type="scientific">Dacryopinax primogenitus (strain DJM 731)</name>
    <name type="common">Brown rot fungus</name>
    <dbReference type="NCBI Taxonomy" id="1858805"/>
    <lineage>
        <taxon>Eukaryota</taxon>
        <taxon>Fungi</taxon>
        <taxon>Dikarya</taxon>
        <taxon>Basidiomycota</taxon>
        <taxon>Agaricomycotina</taxon>
        <taxon>Dacrymycetes</taxon>
        <taxon>Dacrymycetales</taxon>
        <taxon>Dacrymycetaceae</taxon>
        <taxon>Dacryopinax</taxon>
    </lineage>
</organism>
<evidence type="ECO:0000256" key="1">
    <source>
        <dbReference type="ARBA" id="ARBA00004653"/>
    </source>
</evidence>
<reference evidence="10 11" key="1">
    <citation type="journal article" date="2012" name="Science">
        <title>The Paleozoic origin of enzymatic lignin decomposition reconstructed from 31 fungal genomes.</title>
        <authorList>
            <person name="Floudas D."/>
            <person name="Binder M."/>
            <person name="Riley R."/>
            <person name="Barry K."/>
            <person name="Blanchette R.A."/>
            <person name="Henrissat B."/>
            <person name="Martinez A.T."/>
            <person name="Otillar R."/>
            <person name="Spatafora J.W."/>
            <person name="Yadav J.S."/>
            <person name="Aerts A."/>
            <person name="Benoit I."/>
            <person name="Boyd A."/>
            <person name="Carlson A."/>
            <person name="Copeland A."/>
            <person name="Coutinho P.M."/>
            <person name="de Vries R.P."/>
            <person name="Ferreira P."/>
            <person name="Findley K."/>
            <person name="Foster B."/>
            <person name="Gaskell J."/>
            <person name="Glotzer D."/>
            <person name="Gorecki P."/>
            <person name="Heitman J."/>
            <person name="Hesse C."/>
            <person name="Hori C."/>
            <person name="Igarashi K."/>
            <person name="Jurgens J.A."/>
            <person name="Kallen N."/>
            <person name="Kersten P."/>
            <person name="Kohler A."/>
            <person name="Kuees U."/>
            <person name="Kumar T.K.A."/>
            <person name="Kuo A."/>
            <person name="LaButti K."/>
            <person name="Larrondo L.F."/>
            <person name="Lindquist E."/>
            <person name="Ling A."/>
            <person name="Lombard V."/>
            <person name="Lucas S."/>
            <person name="Lundell T."/>
            <person name="Martin R."/>
            <person name="McLaughlin D.J."/>
            <person name="Morgenstern I."/>
            <person name="Morin E."/>
            <person name="Murat C."/>
            <person name="Nagy L.G."/>
            <person name="Nolan M."/>
            <person name="Ohm R.A."/>
            <person name="Patyshakuliyeva A."/>
            <person name="Rokas A."/>
            <person name="Ruiz-Duenas F.J."/>
            <person name="Sabat G."/>
            <person name="Salamov A."/>
            <person name="Samejima M."/>
            <person name="Schmutz J."/>
            <person name="Slot J.C."/>
            <person name="St John F."/>
            <person name="Stenlid J."/>
            <person name="Sun H."/>
            <person name="Sun S."/>
            <person name="Syed K."/>
            <person name="Tsang A."/>
            <person name="Wiebenga A."/>
            <person name="Young D."/>
            <person name="Pisabarro A."/>
            <person name="Eastwood D.C."/>
            <person name="Martin F."/>
            <person name="Cullen D."/>
            <person name="Grigoriev I.V."/>
            <person name="Hibbett D.S."/>
        </authorList>
    </citation>
    <scope>NUCLEOTIDE SEQUENCE [LARGE SCALE GENOMIC DNA]</scope>
    <source>
        <strain evidence="10 11">DJM-731 SS1</strain>
    </source>
</reference>
<dbReference type="Proteomes" id="UP000030653">
    <property type="component" value="Unassembled WGS sequence"/>
</dbReference>
<dbReference type="GO" id="GO:0043001">
    <property type="term" value="P:Golgi to plasma membrane protein transport"/>
    <property type="evidence" value="ECO:0007669"/>
    <property type="project" value="TreeGrafter"/>
</dbReference>
<feature type="transmembrane region" description="Helical" evidence="9">
    <location>
        <begin position="153"/>
        <end position="172"/>
    </location>
</feature>
<dbReference type="Pfam" id="PF09801">
    <property type="entry name" value="SYS1"/>
    <property type="match status" value="2"/>
</dbReference>
<comment type="similarity">
    <text evidence="2">Belongs to the SYS1 family.</text>
</comment>
<dbReference type="GO" id="GO:0005829">
    <property type="term" value="C:cytosol"/>
    <property type="evidence" value="ECO:0007669"/>
    <property type="project" value="GOC"/>
</dbReference>
<keyword evidence="11" id="KW-1185">Reference proteome</keyword>
<keyword evidence="7" id="KW-0333">Golgi apparatus</keyword>
<dbReference type="InterPro" id="IPR019185">
    <property type="entry name" value="Integral_membrane_SYS1-rel"/>
</dbReference>
<evidence type="ECO:0000256" key="2">
    <source>
        <dbReference type="ARBA" id="ARBA00008160"/>
    </source>
</evidence>
<evidence type="ECO:0000313" key="11">
    <source>
        <dbReference type="Proteomes" id="UP000030653"/>
    </source>
</evidence>
<keyword evidence="8 9" id="KW-0472">Membrane</keyword>
<dbReference type="STRING" id="1858805.M5G5C8"/>
<dbReference type="PANTHER" id="PTHR12952">
    <property type="entry name" value="SYS1"/>
    <property type="match status" value="1"/>
</dbReference>
<dbReference type="EMBL" id="JH795859">
    <property type="protein sequence ID" value="EJU03884.1"/>
    <property type="molecule type" value="Genomic_DNA"/>
</dbReference>
<dbReference type="OMA" id="MVMDWRE"/>
<dbReference type="OrthoDB" id="542931at2759"/>
<evidence type="ECO:0000256" key="4">
    <source>
        <dbReference type="ARBA" id="ARBA00022692"/>
    </source>
</evidence>
<dbReference type="GO" id="GO:0006895">
    <property type="term" value="P:Golgi to endosome transport"/>
    <property type="evidence" value="ECO:0007669"/>
    <property type="project" value="TreeGrafter"/>
</dbReference>
<dbReference type="GO" id="GO:0034067">
    <property type="term" value="P:protein localization to Golgi apparatus"/>
    <property type="evidence" value="ECO:0007669"/>
    <property type="project" value="TreeGrafter"/>
</dbReference>
<evidence type="ECO:0000313" key="10">
    <source>
        <dbReference type="EMBL" id="EJU03884.1"/>
    </source>
</evidence>
<evidence type="ECO:0000256" key="9">
    <source>
        <dbReference type="SAM" id="Phobius"/>
    </source>
</evidence>
<dbReference type="GO" id="GO:0000139">
    <property type="term" value="C:Golgi membrane"/>
    <property type="evidence" value="ECO:0007669"/>
    <property type="project" value="UniProtKB-SubCell"/>
</dbReference>
<gene>
    <name evidence="10" type="ORF">DACRYDRAFT_115188</name>
</gene>
<evidence type="ECO:0000256" key="3">
    <source>
        <dbReference type="ARBA" id="ARBA00022448"/>
    </source>
</evidence>
<feature type="transmembrane region" description="Helical" evidence="9">
    <location>
        <begin position="102"/>
        <end position="121"/>
    </location>
</feature>
<name>M5G5C8_DACPD</name>
<dbReference type="GO" id="GO:0005802">
    <property type="term" value="C:trans-Golgi network"/>
    <property type="evidence" value="ECO:0007669"/>
    <property type="project" value="TreeGrafter"/>
</dbReference>